<sequence length="37" mass="3934">MDVQAALTGHHRKLSGSSHDALLKSAAAVRATYRRSA</sequence>
<evidence type="ECO:0000313" key="2">
    <source>
        <dbReference type="Proteomes" id="UP000254764"/>
    </source>
</evidence>
<dbReference type="EMBL" id="UEYP01000004">
    <property type="protein sequence ID" value="SSC67567.1"/>
    <property type="molecule type" value="Genomic_DNA"/>
</dbReference>
<reference evidence="2" key="1">
    <citation type="submission" date="2018-07" db="EMBL/GenBank/DDBJ databases">
        <authorList>
            <person name="Peiro R."/>
            <person name="Begona"/>
            <person name="Cbmso G."/>
            <person name="Lopez M."/>
            <person name="Gonzalez S."/>
        </authorList>
    </citation>
    <scope>NUCLEOTIDE SEQUENCE [LARGE SCALE GENOMIC DNA]</scope>
</reference>
<accession>A0A376AIU4</accession>
<keyword evidence="2" id="KW-1185">Reference proteome</keyword>
<gene>
    <name evidence="1" type="ORF">RHIZ70_3275</name>
</gene>
<evidence type="ECO:0000313" key="1">
    <source>
        <dbReference type="EMBL" id="SSC67567.1"/>
    </source>
</evidence>
<organism evidence="1 2">
    <name type="scientific">Ciceribacter selenitireducens ATCC BAA-1503</name>
    <dbReference type="NCBI Taxonomy" id="1336235"/>
    <lineage>
        <taxon>Bacteria</taxon>
        <taxon>Pseudomonadati</taxon>
        <taxon>Pseudomonadota</taxon>
        <taxon>Alphaproteobacteria</taxon>
        <taxon>Hyphomicrobiales</taxon>
        <taxon>Rhizobiaceae</taxon>
        <taxon>Ciceribacter</taxon>
    </lineage>
</organism>
<dbReference type="AlphaFoldDB" id="A0A376AIU4"/>
<dbReference type="Proteomes" id="UP000254764">
    <property type="component" value="Unassembled WGS sequence"/>
</dbReference>
<protein>
    <submittedName>
        <fullName evidence="1">Uncharacterized protein</fullName>
    </submittedName>
</protein>
<name>A0A376AIU4_9HYPH</name>
<proteinExistence type="predicted"/>